<keyword evidence="2" id="KW-1185">Reference proteome</keyword>
<dbReference type="PATRIC" id="fig|838561.3.peg.460"/>
<evidence type="ECO:0000313" key="1">
    <source>
        <dbReference type="EMBL" id="AHI57826.1"/>
    </source>
</evidence>
<dbReference type="KEGG" id="smir:SMM_0400"/>
<organism evidence="1 2">
    <name type="scientific">Spiroplasma mirum ATCC 29335</name>
    <dbReference type="NCBI Taxonomy" id="838561"/>
    <lineage>
        <taxon>Bacteria</taxon>
        <taxon>Bacillati</taxon>
        <taxon>Mycoplasmatota</taxon>
        <taxon>Mollicutes</taxon>
        <taxon>Entomoplasmatales</taxon>
        <taxon>Spiroplasmataceae</taxon>
        <taxon>Spiroplasma</taxon>
    </lineage>
</organism>
<protein>
    <submittedName>
        <fullName evidence="1">Uncharacterized protein</fullName>
    </submittedName>
</protein>
<proteinExistence type="predicted"/>
<evidence type="ECO:0000313" key="2">
    <source>
        <dbReference type="Proteomes" id="UP000019260"/>
    </source>
</evidence>
<name>W0GP45_9MOLU</name>
<dbReference type="Proteomes" id="UP000019260">
    <property type="component" value="Chromosome"/>
</dbReference>
<gene>
    <name evidence="1" type="ORF">P344_02395</name>
</gene>
<dbReference type="AlphaFoldDB" id="W0GP45"/>
<dbReference type="HOGENOM" id="CLU_2248419_0_0_14"/>
<dbReference type="EMBL" id="CP006720">
    <property type="protein sequence ID" value="AHI57826.1"/>
    <property type="molecule type" value="Genomic_DNA"/>
</dbReference>
<reference evidence="1 2" key="1">
    <citation type="submission" date="2013-09" db="EMBL/GenBank/DDBJ databases">
        <title>Complete genome sequence of Spiroplasma mirum suckling mouse cataract agent.</title>
        <authorList>
            <person name="Landry C.A."/>
            <person name="Bastian F.O."/>
            <person name="Thune R.L."/>
        </authorList>
    </citation>
    <scope>NUCLEOTIDE SEQUENCE [LARGE SCALE GENOMIC DNA]</scope>
    <source>
        <strain evidence="1 2">SMCA</strain>
    </source>
</reference>
<dbReference type="KEGG" id="smia:P344_02395"/>
<accession>W0GP45</accession>
<dbReference type="STRING" id="838561.P344_02395"/>
<dbReference type="RefSeq" id="WP_025317205.1">
    <property type="nucleotide sequence ID" value="NZ_CP002082.1"/>
</dbReference>
<sequence>MFSIFPDLKVQKTGDALVYWFWTIIGLKNNPGDLSDIIDTITNPGHFEDNVSDVIKDLPEDQKNEVVDNLIGPVIDKIKEETDKLAVATINWSNINGEVSKWKK</sequence>
<dbReference type="OrthoDB" id="9969864at2"/>